<evidence type="ECO:0000313" key="4">
    <source>
        <dbReference type="Proteomes" id="UP000187013"/>
    </source>
</evidence>
<dbReference type="EMBL" id="BDGX01000030">
    <property type="protein sequence ID" value="GAV51206.1"/>
    <property type="molecule type" value="Genomic_DNA"/>
</dbReference>
<evidence type="ECO:0000256" key="1">
    <source>
        <dbReference type="SAM" id="Coils"/>
    </source>
</evidence>
<dbReference type="Pfam" id="PF15458">
    <property type="entry name" value="NTR2"/>
    <property type="match status" value="1"/>
</dbReference>
<feature type="coiled-coil region" evidence="1">
    <location>
        <begin position="207"/>
        <end position="234"/>
    </location>
</feature>
<protein>
    <recommendedName>
        <fullName evidence="5">Pre-mRNA-splicing factor NTR2</fullName>
    </recommendedName>
</protein>
<evidence type="ECO:0000256" key="2">
    <source>
        <dbReference type="SAM" id="MobiDB-lite"/>
    </source>
</evidence>
<keyword evidence="1" id="KW-0175">Coiled coil</keyword>
<reference evidence="3 4" key="1">
    <citation type="submission" date="2016-08" db="EMBL/GenBank/DDBJ databases">
        <title>Draft genome sequence of allopolyploid Zygosaccharomyces rouxii.</title>
        <authorList>
            <person name="Watanabe J."/>
            <person name="Uehara K."/>
            <person name="Mogi Y."/>
            <person name="Tsukioka Y."/>
        </authorList>
    </citation>
    <scope>NUCLEOTIDE SEQUENCE [LARGE SCALE GENOMIC DNA]</scope>
    <source>
        <strain evidence="3 4">NBRC 110957</strain>
    </source>
</reference>
<dbReference type="Proteomes" id="UP000187013">
    <property type="component" value="Unassembled WGS sequence"/>
</dbReference>
<gene>
    <name evidence="3" type="ORF">ZYGR_0AD03890</name>
</gene>
<dbReference type="AlphaFoldDB" id="A0A1Q3A637"/>
<dbReference type="OrthoDB" id="4067234at2759"/>
<evidence type="ECO:0000313" key="3">
    <source>
        <dbReference type="EMBL" id="GAV51206.1"/>
    </source>
</evidence>
<organism evidence="3 4">
    <name type="scientific">Zygosaccharomyces rouxii</name>
    <dbReference type="NCBI Taxonomy" id="4956"/>
    <lineage>
        <taxon>Eukaryota</taxon>
        <taxon>Fungi</taxon>
        <taxon>Dikarya</taxon>
        <taxon>Ascomycota</taxon>
        <taxon>Saccharomycotina</taxon>
        <taxon>Saccharomycetes</taxon>
        <taxon>Saccharomycetales</taxon>
        <taxon>Saccharomycetaceae</taxon>
        <taxon>Zygosaccharomyces</taxon>
    </lineage>
</organism>
<accession>A0A1Q3A637</accession>
<dbReference type="eggNOG" id="ENOG502SA8V">
    <property type="taxonomic scope" value="Eukaryota"/>
</dbReference>
<dbReference type="InterPro" id="IPR028211">
    <property type="entry name" value="Ntr2"/>
</dbReference>
<sequence length="255" mass="29722">MKKRNKIKLPSLKDEDVPFKDDNGAKLNVEMLQDDFNEEDPLPLVGGLKKMGQIPIETSEKTEEKHKYDGLFKKDVKVLNLENMDLDMDPELQPPESFQPKSNFREKDYVKLLDKEEKKQITAQIKKFGGDSDEDDALQEFEDDRLALSNREQKLQDARKKKLIQDVIAEDCQNEGSSREWEANLMNRVQIQRGPTLPPLYKGIIDGNALEQELSRVQQQKRQLKAKLILLQNQRHILRHTREELVTRIKQLGTY</sequence>
<evidence type="ECO:0008006" key="5">
    <source>
        <dbReference type="Google" id="ProtNLM"/>
    </source>
</evidence>
<dbReference type="GO" id="GO:0071008">
    <property type="term" value="C:U2-type post-mRNA release spliceosomal complex"/>
    <property type="evidence" value="ECO:0007669"/>
    <property type="project" value="InterPro"/>
</dbReference>
<name>A0A1Q3A637_ZYGRO</name>
<comment type="caution">
    <text evidence="3">The sequence shown here is derived from an EMBL/GenBank/DDBJ whole genome shotgun (WGS) entry which is preliminary data.</text>
</comment>
<feature type="region of interest" description="Disordered" evidence="2">
    <location>
        <begin position="1"/>
        <end position="21"/>
    </location>
</feature>
<feature type="compositionally biased region" description="Basic and acidic residues" evidence="2">
    <location>
        <begin position="11"/>
        <end position="21"/>
    </location>
</feature>
<dbReference type="GO" id="GO:0000390">
    <property type="term" value="P:spliceosomal complex disassembly"/>
    <property type="evidence" value="ECO:0007669"/>
    <property type="project" value="InterPro"/>
</dbReference>
<proteinExistence type="predicted"/>